<reference evidence="2" key="1">
    <citation type="submission" date="2016-07" db="EMBL/GenBank/DDBJ databases">
        <authorList>
            <person name="Bretaudeau A."/>
        </authorList>
    </citation>
    <scope>NUCLEOTIDE SEQUENCE</scope>
    <source>
        <strain evidence="2">Rice</strain>
        <tissue evidence="2">Whole body</tissue>
    </source>
</reference>
<evidence type="ECO:0000256" key="1">
    <source>
        <dbReference type="SAM" id="MobiDB-lite"/>
    </source>
</evidence>
<name>A0A2H1V2C9_SPOFR</name>
<feature type="region of interest" description="Disordered" evidence="1">
    <location>
        <begin position="144"/>
        <end position="175"/>
    </location>
</feature>
<proteinExistence type="predicted"/>
<accession>A0A2H1V2C9</accession>
<dbReference type="AlphaFoldDB" id="A0A2H1V2C9"/>
<gene>
    <name evidence="2" type="ORF">SFRICE_003551</name>
</gene>
<organism evidence="2">
    <name type="scientific">Spodoptera frugiperda</name>
    <name type="common">Fall armyworm</name>
    <dbReference type="NCBI Taxonomy" id="7108"/>
    <lineage>
        <taxon>Eukaryota</taxon>
        <taxon>Metazoa</taxon>
        <taxon>Ecdysozoa</taxon>
        <taxon>Arthropoda</taxon>
        <taxon>Hexapoda</taxon>
        <taxon>Insecta</taxon>
        <taxon>Pterygota</taxon>
        <taxon>Neoptera</taxon>
        <taxon>Endopterygota</taxon>
        <taxon>Lepidoptera</taxon>
        <taxon>Glossata</taxon>
        <taxon>Ditrysia</taxon>
        <taxon>Noctuoidea</taxon>
        <taxon>Noctuidae</taxon>
        <taxon>Amphipyrinae</taxon>
        <taxon>Spodoptera</taxon>
    </lineage>
</organism>
<evidence type="ECO:0000313" key="2">
    <source>
        <dbReference type="EMBL" id="SOQ34512.1"/>
    </source>
</evidence>
<dbReference type="EMBL" id="ODYU01000174">
    <property type="protein sequence ID" value="SOQ34512.1"/>
    <property type="molecule type" value="Genomic_DNA"/>
</dbReference>
<protein>
    <submittedName>
        <fullName evidence="2">SFRICE_003551</fullName>
    </submittedName>
</protein>
<sequence length="175" mass="19851">MTYKVKKNQIEKLNMNQKILQEYRPKTSYLRLSIASPSLRQMDDLECTRKIIHFHGTLATQLGPWASFFFLLKEENHPMFSSKSGRLFQTNTPFLLLLFKPESRAVCLFSLSPYKAYSNDNLTYTTIISITPFPALRTSICRLTPQGGSPDGKQSPPPMDTRNISGVTSALPVMN</sequence>